<dbReference type="GO" id="GO:0008940">
    <property type="term" value="F:nitrate reductase activity"/>
    <property type="evidence" value="ECO:0007669"/>
    <property type="project" value="TreeGrafter"/>
</dbReference>
<feature type="transmembrane region" description="Helical" evidence="1">
    <location>
        <begin position="16"/>
        <end position="35"/>
    </location>
</feature>
<dbReference type="SUPFAM" id="SSF50800">
    <property type="entry name" value="PK beta-barrel domain-like"/>
    <property type="match status" value="1"/>
</dbReference>
<dbReference type="Ensembl" id="ENSPMRT00000003932.1">
    <property type="protein sequence ID" value="ENSPMRP00000003669.1"/>
    <property type="gene ID" value="ENSPMRG00000002565.1"/>
</dbReference>
<keyword evidence="4" id="KW-1185">Reference proteome</keyword>
<dbReference type="GeneID" id="114594646"/>
<feature type="domain" description="MOSC" evidence="2">
    <location>
        <begin position="174"/>
        <end position="331"/>
    </location>
</feature>
<dbReference type="OMA" id="AHDRSFM"/>
<keyword evidence="1" id="KW-1133">Transmembrane helix</keyword>
<dbReference type="InterPro" id="IPR005303">
    <property type="entry name" value="MOCOS_middle"/>
</dbReference>
<dbReference type="SUPFAM" id="SSF141673">
    <property type="entry name" value="MOSC N-terminal domain-like"/>
    <property type="match status" value="1"/>
</dbReference>
<dbReference type="PANTHER" id="PTHR14237">
    <property type="entry name" value="MOLYBDOPTERIN COFACTOR SULFURASE MOSC"/>
    <property type="match status" value="1"/>
</dbReference>
<dbReference type="GO" id="GO:0042126">
    <property type="term" value="P:nitrate metabolic process"/>
    <property type="evidence" value="ECO:0007669"/>
    <property type="project" value="TreeGrafter"/>
</dbReference>
<evidence type="ECO:0000313" key="3">
    <source>
        <dbReference type="Ensembl" id="ENSPMRP00000003669.1"/>
    </source>
</evidence>
<dbReference type="OrthoDB" id="17255at2759"/>
<reference evidence="3" key="2">
    <citation type="submission" date="2025-08" db="UniProtKB">
        <authorList>
            <consortium name="Ensembl"/>
        </authorList>
    </citation>
    <scope>IDENTIFICATION</scope>
</reference>
<dbReference type="GO" id="GO:0043546">
    <property type="term" value="F:molybdopterin cofactor binding"/>
    <property type="evidence" value="ECO:0007669"/>
    <property type="project" value="TreeGrafter"/>
</dbReference>
<dbReference type="PANTHER" id="PTHR14237:SF19">
    <property type="entry name" value="MITOCHONDRIAL AMIDOXIME REDUCING COMPONENT 1"/>
    <property type="match status" value="1"/>
</dbReference>
<reference evidence="3 4" key="1">
    <citation type="journal article" date="2019" name="Proc. Natl. Acad. Sci. U.S.A.">
        <title>Regulatory changes in pterin and carotenoid genes underlie balanced color polymorphisms in the wall lizard.</title>
        <authorList>
            <person name="Andrade P."/>
            <person name="Pinho C."/>
            <person name="Perez I de Lanuza G."/>
            <person name="Afonso S."/>
            <person name="Brejcha J."/>
            <person name="Rubin C.J."/>
            <person name="Wallerman O."/>
            <person name="Pereira P."/>
            <person name="Sabatino S.J."/>
            <person name="Bellati A."/>
            <person name="Pellitteri-Rosa D."/>
            <person name="Bosakova Z."/>
            <person name="Bunikis I."/>
            <person name="Carretero M.A."/>
            <person name="Feiner N."/>
            <person name="Marsik P."/>
            <person name="Pauperio F."/>
            <person name="Salvi D."/>
            <person name="Soler L."/>
            <person name="While G.M."/>
            <person name="Uller T."/>
            <person name="Font E."/>
            <person name="Andersson L."/>
            <person name="Carneiro M."/>
        </authorList>
    </citation>
    <scope>NUCLEOTIDE SEQUENCE</scope>
</reference>
<reference evidence="3" key="3">
    <citation type="submission" date="2025-09" db="UniProtKB">
        <authorList>
            <consortium name="Ensembl"/>
        </authorList>
    </citation>
    <scope>IDENTIFICATION</scope>
</reference>
<dbReference type="Pfam" id="PF03473">
    <property type="entry name" value="MOSC"/>
    <property type="match status" value="1"/>
</dbReference>
<dbReference type="GO" id="GO:0005743">
    <property type="term" value="C:mitochondrial inner membrane"/>
    <property type="evidence" value="ECO:0007669"/>
    <property type="project" value="TreeGrafter"/>
</dbReference>
<keyword evidence="1" id="KW-0812">Transmembrane</keyword>
<proteinExistence type="predicted"/>
<dbReference type="RefSeq" id="XP_028580427.1">
    <property type="nucleotide sequence ID" value="XM_028724594.1"/>
</dbReference>
<keyword evidence="1" id="KW-0472">Membrane</keyword>
<dbReference type="GO" id="GO:0030151">
    <property type="term" value="F:molybdenum ion binding"/>
    <property type="evidence" value="ECO:0007669"/>
    <property type="project" value="InterPro"/>
</dbReference>
<dbReference type="InterPro" id="IPR005302">
    <property type="entry name" value="MoCF_Sase_C"/>
</dbReference>
<evidence type="ECO:0000259" key="2">
    <source>
        <dbReference type="PROSITE" id="PS51340"/>
    </source>
</evidence>
<name>A0A670HVA1_PODMU</name>
<accession>A0A670HVA1</accession>
<dbReference type="KEGG" id="pmua:114594646"/>
<dbReference type="PROSITE" id="PS51340">
    <property type="entry name" value="MOSC"/>
    <property type="match status" value="1"/>
</dbReference>
<dbReference type="AlphaFoldDB" id="A0A670HVA1"/>
<dbReference type="Pfam" id="PF03476">
    <property type="entry name" value="MOSC_N"/>
    <property type="match status" value="1"/>
</dbReference>
<evidence type="ECO:0000313" key="4">
    <source>
        <dbReference type="Proteomes" id="UP000472272"/>
    </source>
</evidence>
<gene>
    <name evidence="3" type="primary">LOC114594646</name>
</gene>
<organism evidence="3 4">
    <name type="scientific">Podarcis muralis</name>
    <name type="common">Wall lizard</name>
    <name type="synonym">Lacerta muralis</name>
    <dbReference type="NCBI Taxonomy" id="64176"/>
    <lineage>
        <taxon>Eukaryota</taxon>
        <taxon>Metazoa</taxon>
        <taxon>Chordata</taxon>
        <taxon>Craniata</taxon>
        <taxon>Vertebrata</taxon>
        <taxon>Euteleostomi</taxon>
        <taxon>Lepidosauria</taxon>
        <taxon>Squamata</taxon>
        <taxon>Bifurcata</taxon>
        <taxon>Unidentata</taxon>
        <taxon>Episquamata</taxon>
        <taxon>Laterata</taxon>
        <taxon>Lacertibaenia</taxon>
        <taxon>Lacertidae</taxon>
        <taxon>Podarcis</taxon>
    </lineage>
</organism>
<protein>
    <submittedName>
        <fullName evidence="3">Mitochondrial amidoxime reducing component 2-like</fullName>
    </submittedName>
</protein>
<dbReference type="GeneTree" id="ENSGT00940000159665"/>
<dbReference type="Proteomes" id="UP000472272">
    <property type="component" value="Chromosome 3"/>
</dbReference>
<sequence length="332" mass="37209">MAGSALQSLPKPRPGWLLASAGLAVLVMLGAAAAWRRRRRLRPGRRELKAVGRVSGLFIYPVKSCRGVAVERAEVTELGLRNGDLGDRCWLVIKEDGHTVTARQEPQLVLISVSSENGCLTLRAPEMKDLHIPVQLSVKNPVQNCRLFGFDVQGRYCGEEAAQWITTFLKSEPYRLVHFEPNMVPRNSKDLMEPFRPTDKIAYPDCSPVMVLSEASLEELNTRLDKKVTIRNFRPNILVTGCSSHEEDTWDEITIGGAEMKGAMGCPRCILTTVDPDTGIMDRKEPLETLKSYRLCDPSERHIYRTHPLFGWYFGIDKTGTIQVGDIVYKAI</sequence>
<dbReference type="InterPro" id="IPR011037">
    <property type="entry name" value="Pyrv_Knase-like_insert_dom_sf"/>
</dbReference>
<dbReference type="GO" id="GO:0030170">
    <property type="term" value="F:pyridoxal phosphate binding"/>
    <property type="evidence" value="ECO:0007669"/>
    <property type="project" value="InterPro"/>
</dbReference>
<evidence type="ECO:0000256" key="1">
    <source>
        <dbReference type="SAM" id="Phobius"/>
    </source>
</evidence>